<proteinExistence type="predicted"/>
<dbReference type="EMBL" id="JQIF01000052">
    <property type="protein sequence ID" value="KGJ52825.1"/>
    <property type="molecule type" value="Genomic_DNA"/>
</dbReference>
<evidence type="ECO:0000313" key="1">
    <source>
        <dbReference type="EMBL" id="KGJ52825.1"/>
    </source>
</evidence>
<dbReference type="RefSeq" id="WP_044905768.1">
    <property type="nucleotide sequence ID" value="NZ_JQIF01000052.1"/>
</dbReference>
<dbReference type="AlphaFoldDB" id="A0A099I564"/>
<name>A0A099I564_CLOIN</name>
<reference evidence="1 2" key="1">
    <citation type="submission" date="2014-08" db="EMBL/GenBank/DDBJ databases">
        <title>Clostridium innocuum, an unnegligible vancomycin-resistant pathogen causing extra-intestinal infections.</title>
        <authorList>
            <person name="Feng Y."/>
            <person name="Chiu C.-H."/>
        </authorList>
    </citation>
    <scope>NUCLEOTIDE SEQUENCE [LARGE SCALE GENOMIC DNA]</scope>
    <source>
        <strain evidence="1 2">AN88</strain>
    </source>
</reference>
<sequence>MLLILYRFLPKSTACPNFIYFYDHNVYDEDDDRWRKRQMRTYTLLIVDDQADAAEQLRSGIEGISPGVFDIAVMNDVQAIQQIFHQIAFYTLK</sequence>
<comment type="caution">
    <text evidence="1">The sequence shown here is derived from an EMBL/GenBank/DDBJ whole genome shotgun (WGS) entry which is preliminary data.</text>
</comment>
<organism evidence="1 2">
    <name type="scientific">Clostridium innocuum</name>
    <dbReference type="NCBI Taxonomy" id="1522"/>
    <lineage>
        <taxon>Bacteria</taxon>
        <taxon>Bacillati</taxon>
        <taxon>Bacillota</taxon>
        <taxon>Clostridia</taxon>
        <taxon>Eubacteriales</taxon>
        <taxon>Clostridiaceae</taxon>
        <taxon>Clostridium</taxon>
    </lineage>
</organism>
<protein>
    <submittedName>
        <fullName evidence="1">Uncharacterized protein</fullName>
    </submittedName>
</protein>
<accession>A0A099I564</accession>
<evidence type="ECO:0000313" key="2">
    <source>
        <dbReference type="Proteomes" id="UP000030008"/>
    </source>
</evidence>
<dbReference type="Proteomes" id="UP000030008">
    <property type="component" value="Unassembled WGS sequence"/>
</dbReference>
<gene>
    <name evidence="1" type="ORF">CIAN88_12575</name>
</gene>